<dbReference type="AlphaFoldDB" id="A0A9X2E6E9"/>
<feature type="domain" description="VOC" evidence="1">
    <location>
        <begin position="1"/>
        <end position="123"/>
    </location>
</feature>
<evidence type="ECO:0000313" key="2">
    <source>
        <dbReference type="EMBL" id="MCM6774649.1"/>
    </source>
</evidence>
<reference evidence="2" key="1">
    <citation type="submission" date="2022-06" db="EMBL/GenBank/DDBJ databases">
        <title>Novel species in genus nocardia.</title>
        <authorList>
            <person name="Li F."/>
        </authorList>
    </citation>
    <scope>NUCLEOTIDE SEQUENCE</scope>
    <source>
        <strain evidence="2">CDC141</strain>
    </source>
</reference>
<dbReference type="SUPFAM" id="SSF54593">
    <property type="entry name" value="Glyoxalase/Bleomycin resistance protein/Dihydroxybiphenyl dioxygenase"/>
    <property type="match status" value="1"/>
</dbReference>
<comment type="caution">
    <text evidence="2">The sequence shown here is derived from an EMBL/GenBank/DDBJ whole genome shotgun (WGS) entry which is preliminary data.</text>
</comment>
<evidence type="ECO:0000259" key="1">
    <source>
        <dbReference type="PROSITE" id="PS51819"/>
    </source>
</evidence>
<dbReference type="RefSeq" id="WP_251912448.1">
    <property type="nucleotide sequence ID" value="NZ_JAMRXG010000005.1"/>
</dbReference>
<dbReference type="InterPro" id="IPR029068">
    <property type="entry name" value="Glyas_Bleomycin-R_OHBP_Dase"/>
</dbReference>
<dbReference type="PANTHER" id="PTHR36503">
    <property type="entry name" value="BLR2520 PROTEIN"/>
    <property type="match status" value="1"/>
</dbReference>
<name>A0A9X2E6E9_9NOCA</name>
<gene>
    <name evidence="2" type="ORF">NDR86_14320</name>
</gene>
<protein>
    <submittedName>
        <fullName evidence="2">VOC family protein</fullName>
    </submittedName>
</protein>
<dbReference type="EMBL" id="JAMRXG010000005">
    <property type="protein sequence ID" value="MCM6774649.1"/>
    <property type="molecule type" value="Genomic_DNA"/>
</dbReference>
<keyword evidence="3" id="KW-1185">Reference proteome</keyword>
<dbReference type="Proteomes" id="UP001139157">
    <property type="component" value="Unassembled WGS sequence"/>
</dbReference>
<evidence type="ECO:0000313" key="3">
    <source>
        <dbReference type="Proteomes" id="UP001139157"/>
    </source>
</evidence>
<dbReference type="PANTHER" id="PTHR36503:SF3">
    <property type="entry name" value="BLR0126 PROTEIN"/>
    <property type="match status" value="1"/>
</dbReference>
<dbReference type="Gene3D" id="3.10.180.10">
    <property type="entry name" value="2,3-Dihydroxybiphenyl 1,2-Dioxygenase, domain 1"/>
    <property type="match status" value="1"/>
</dbReference>
<sequence length="139" mass="15268">MTFAPCISVRDTATSIEFYTSLGFEVDSSTARPGDDIHMLLFRGQFCAMIYRNADLKNWLPVLADTPVGFAGMFYLGVDDIDAVYQRFSALAEIVKPMGGDHTGQRMFYFRDPDGYVIGVNDAAALQASDLGKYAEPAS</sequence>
<dbReference type="PROSITE" id="PS51819">
    <property type="entry name" value="VOC"/>
    <property type="match status" value="1"/>
</dbReference>
<organism evidence="2 3">
    <name type="scientific">Nocardia pulmonis</name>
    <dbReference type="NCBI Taxonomy" id="2951408"/>
    <lineage>
        <taxon>Bacteria</taxon>
        <taxon>Bacillati</taxon>
        <taxon>Actinomycetota</taxon>
        <taxon>Actinomycetes</taxon>
        <taxon>Mycobacteriales</taxon>
        <taxon>Nocardiaceae</taxon>
        <taxon>Nocardia</taxon>
    </lineage>
</organism>
<dbReference type="InterPro" id="IPR037523">
    <property type="entry name" value="VOC_core"/>
</dbReference>
<dbReference type="Pfam" id="PF00903">
    <property type="entry name" value="Glyoxalase"/>
    <property type="match status" value="1"/>
</dbReference>
<proteinExistence type="predicted"/>
<dbReference type="InterPro" id="IPR004360">
    <property type="entry name" value="Glyas_Fos-R_dOase_dom"/>
</dbReference>
<accession>A0A9X2E6E9</accession>